<dbReference type="EMBL" id="AP009387">
    <property type="protein sequence ID" value="BAG47442.1"/>
    <property type="molecule type" value="Genomic_DNA"/>
</dbReference>
<accession>A0A0H3KUW0</accession>
<dbReference type="GeneID" id="93169303"/>
<evidence type="ECO:0008006" key="3">
    <source>
        <dbReference type="Google" id="ProtNLM"/>
    </source>
</evidence>
<keyword evidence="2" id="KW-1185">Reference proteome</keyword>
<reference evidence="1 2" key="1">
    <citation type="submission" date="2007-04" db="EMBL/GenBank/DDBJ databases">
        <title>Complete genome sequence of Burkholderia multivorans ATCC 17616.</title>
        <authorList>
            <person name="Ohtsubo Y."/>
            <person name="Yamashita A."/>
            <person name="Kurokawa K."/>
            <person name="Takami H."/>
            <person name="Yuhara S."/>
            <person name="Nishiyama E."/>
            <person name="Endo R."/>
            <person name="Miyazaki R."/>
            <person name="Ono A."/>
            <person name="Yano K."/>
            <person name="Ito M."/>
            <person name="Sota M."/>
            <person name="Yuji N."/>
            <person name="Hattori M."/>
            <person name="Tsuda M."/>
        </authorList>
    </citation>
    <scope>NUCLEOTIDE SEQUENCE [LARGE SCALE GENOMIC DNA]</scope>
    <source>
        <strain evidence="2">ATCC 17616 / 249</strain>
    </source>
</reference>
<dbReference type="HOGENOM" id="CLU_176833_0_0_4"/>
<sequence length="79" mass="8592">MTLSGELHEADWSVAIETVVAESGGFRCRIHVTLKSPDGGCERTFAHSGIHATEREAAIEGLRAGMTWAEMKKSNTFTI</sequence>
<name>A0A0H3KUW0_BURM1</name>
<dbReference type="Proteomes" id="UP000008815">
    <property type="component" value="Chromosome 3"/>
</dbReference>
<dbReference type="RefSeq" id="WP_009690622.1">
    <property type="nucleotide sequence ID" value="NC_010087.1"/>
</dbReference>
<gene>
    <name evidence="1" type="ordered locus">BMULJ_05614</name>
</gene>
<dbReference type="eggNOG" id="ENOG5031717">
    <property type="taxonomic scope" value="Bacteria"/>
</dbReference>
<protein>
    <recommendedName>
        <fullName evidence="3">UDP-glucose 4-epimerase</fullName>
    </recommendedName>
</protein>
<proteinExistence type="predicted"/>
<dbReference type="KEGG" id="bmj:BMULJ_05614"/>
<dbReference type="KEGG" id="bmu:Bmul_5911"/>
<evidence type="ECO:0000313" key="2">
    <source>
        <dbReference type="Proteomes" id="UP000008815"/>
    </source>
</evidence>
<organism evidence="1 2">
    <name type="scientific">Burkholderia multivorans (strain ATCC 17616 / 249)</name>
    <dbReference type="NCBI Taxonomy" id="395019"/>
    <lineage>
        <taxon>Bacteria</taxon>
        <taxon>Pseudomonadati</taxon>
        <taxon>Pseudomonadota</taxon>
        <taxon>Betaproteobacteria</taxon>
        <taxon>Burkholderiales</taxon>
        <taxon>Burkholderiaceae</taxon>
        <taxon>Burkholderia</taxon>
        <taxon>Burkholderia cepacia complex</taxon>
    </lineage>
</organism>
<evidence type="ECO:0000313" key="1">
    <source>
        <dbReference type="EMBL" id="BAG47442.1"/>
    </source>
</evidence>
<dbReference type="AlphaFoldDB" id="A0A0H3KUW0"/>